<sequence>MGSATTITDTYRERWTVPWWGWAGAAAVATLLAAEIHLGHDGLRSWLPYVLLIPLALLAVAALGRLTVVVTAEELHVDDAHIPRRFLLAAEALDADGRREALGPELDPVAFVVHRPWVRGTVRVYLDDPDDPTPYWIFSSRRPQALLDALDLPLPAPDES</sequence>
<feature type="transmembrane region" description="Helical" evidence="1">
    <location>
        <begin position="19"/>
        <end position="39"/>
    </location>
</feature>
<dbReference type="EMBL" id="BAAAGX010000020">
    <property type="protein sequence ID" value="GAA0261098.1"/>
    <property type="molecule type" value="Genomic_DNA"/>
</dbReference>
<keyword evidence="1" id="KW-0812">Transmembrane</keyword>
<evidence type="ECO:0000256" key="1">
    <source>
        <dbReference type="SAM" id="Phobius"/>
    </source>
</evidence>
<dbReference type="RefSeq" id="WP_344651648.1">
    <property type="nucleotide sequence ID" value="NZ_BAAAGX010000020.1"/>
</dbReference>
<name>A0ABN0UTM0_9ACTN</name>
<evidence type="ECO:0000313" key="2">
    <source>
        <dbReference type="EMBL" id="GAA0261098.1"/>
    </source>
</evidence>
<reference evidence="2 3" key="1">
    <citation type="journal article" date="2019" name="Int. J. Syst. Evol. Microbiol.">
        <title>The Global Catalogue of Microorganisms (GCM) 10K type strain sequencing project: providing services to taxonomists for standard genome sequencing and annotation.</title>
        <authorList>
            <consortium name="The Broad Institute Genomics Platform"/>
            <consortium name="The Broad Institute Genome Sequencing Center for Infectious Disease"/>
            <person name="Wu L."/>
            <person name="Ma J."/>
        </authorList>
    </citation>
    <scope>NUCLEOTIDE SEQUENCE [LARGE SCALE GENOMIC DNA]</scope>
    <source>
        <strain evidence="2 3">JCM 10425</strain>
    </source>
</reference>
<keyword evidence="3" id="KW-1185">Reference proteome</keyword>
<keyword evidence="1" id="KW-0472">Membrane</keyword>
<gene>
    <name evidence="2" type="ORF">GCM10009539_53320</name>
</gene>
<keyword evidence="1" id="KW-1133">Transmembrane helix</keyword>
<dbReference type="InterPro" id="IPR021443">
    <property type="entry name" value="DUF3093"/>
</dbReference>
<accession>A0ABN0UTM0</accession>
<comment type="caution">
    <text evidence="2">The sequence shown here is derived from an EMBL/GenBank/DDBJ whole genome shotgun (WGS) entry which is preliminary data.</text>
</comment>
<dbReference type="Pfam" id="PF11292">
    <property type="entry name" value="DUF3093"/>
    <property type="match status" value="1"/>
</dbReference>
<feature type="transmembrane region" description="Helical" evidence="1">
    <location>
        <begin position="46"/>
        <end position="66"/>
    </location>
</feature>
<evidence type="ECO:0000313" key="3">
    <source>
        <dbReference type="Proteomes" id="UP001500967"/>
    </source>
</evidence>
<dbReference type="Proteomes" id="UP001500967">
    <property type="component" value="Unassembled WGS sequence"/>
</dbReference>
<organism evidence="2 3">
    <name type="scientific">Cryptosporangium japonicum</name>
    <dbReference type="NCBI Taxonomy" id="80872"/>
    <lineage>
        <taxon>Bacteria</taxon>
        <taxon>Bacillati</taxon>
        <taxon>Actinomycetota</taxon>
        <taxon>Actinomycetes</taxon>
        <taxon>Cryptosporangiales</taxon>
        <taxon>Cryptosporangiaceae</taxon>
        <taxon>Cryptosporangium</taxon>
    </lineage>
</organism>
<proteinExistence type="predicted"/>
<protein>
    <submittedName>
        <fullName evidence="2">DUF3093 domain-containing protein</fullName>
    </submittedName>
</protein>